<dbReference type="Gene3D" id="3.40.50.300">
    <property type="entry name" value="P-loop containing nucleotide triphosphate hydrolases"/>
    <property type="match status" value="1"/>
</dbReference>
<dbReference type="Pfam" id="PF13614">
    <property type="entry name" value="AAA_31"/>
    <property type="match status" value="1"/>
</dbReference>
<evidence type="ECO:0000259" key="1">
    <source>
        <dbReference type="Pfam" id="PF13614"/>
    </source>
</evidence>
<dbReference type="CDD" id="cd02042">
    <property type="entry name" value="ParAB_family"/>
    <property type="match status" value="1"/>
</dbReference>
<gene>
    <name evidence="2" type="ORF">LCGC14_0991710</name>
</gene>
<dbReference type="EMBL" id="LAZR01003773">
    <property type="protein sequence ID" value="KKN14882.1"/>
    <property type="molecule type" value="Genomic_DNA"/>
</dbReference>
<evidence type="ECO:0000313" key="2">
    <source>
        <dbReference type="EMBL" id="KKN14882.1"/>
    </source>
</evidence>
<dbReference type="InterPro" id="IPR025669">
    <property type="entry name" value="AAA_dom"/>
</dbReference>
<dbReference type="InterPro" id="IPR027417">
    <property type="entry name" value="P-loop_NTPase"/>
</dbReference>
<accession>A0A0F9NS79</accession>
<name>A0A0F9NS79_9ZZZZ</name>
<sequence length="252" mass="27809">MTKIFSLANHKGGVGKSSSCSAIGAYLHKLKYKVLLVDLDPQANLTLMFGVKPTQTIYDALRGRVALSNIIASISDGLDIVPSNLDLCGAEIELSSESGREFILKDLLSSVKNNYDYILIDCPPSLGLLTLNSLTASDRVLIPLQAQFLAMQGFSKLQDVIYKIQKRLNPNLRISGVFLTQYDSRKILNRNVAETLQKHFKGKVFKSKIRNNIAIAEASAVGKHLFDYNKKCSGAVDYEALTKEILARENNV</sequence>
<organism evidence="2">
    <name type="scientific">marine sediment metagenome</name>
    <dbReference type="NCBI Taxonomy" id="412755"/>
    <lineage>
        <taxon>unclassified sequences</taxon>
        <taxon>metagenomes</taxon>
        <taxon>ecological metagenomes</taxon>
    </lineage>
</organism>
<proteinExistence type="predicted"/>
<dbReference type="PANTHER" id="PTHR13696">
    <property type="entry name" value="P-LOOP CONTAINING NUCLEOSIDE TRIPHOSPHATE HYDROLASE"/>
    <property type="match status" value="1"/>
</dbReference>
<dbReference type="FunFam" id="3.40.50.300:FF:000285">
    <property type="entry name" value="Sporulation initiation inhibitor Soj"/>
    <property type="match status" value="1"/>
</dbReference>
<protein>
    <recommendedName>
        <fullName evidence="1">AAA domain-containing protein</fullName>
    </recommendedName>
</protein>
<comment type="caution">
    <text evidence="2">The sequence shown here is derived from an EMBL/GenBank/DDBJ whole genome shotgun (WGS) entry which is preliminary data.</text>
</comment>
<reference evidence="2" key="1">
    <citation type="journal article" date="2015" name="Nature">
        <title>Complex archaea that bridge the gap between prokaryotes and eukaryotes.</title>
        <authorList>
            <person name="Spang A."/>
            <person name="Saw J.H."/>
            <person name="Jorgensen S.L."/>
            <person name="Zaremba-Niedzwiedzka K."/>
            <person name="Martijn J."/>
            <person name="Lind A.E."/>
            <person name="van Eijk R."/>
            <person name="Schleper C."/>
            <person name="Guy L."/>
            <person name="Ettema T.J."/>
        </authorList>
    </citation>
    <scope>NUCLEOTIDE SEQUENCE</scope>
</reference>
<dbReference type="InterPro" id="IPR050678">
    <property type="entry name" value="DNA_Partitioning_ATPase"/>
</dbReference>
<dbReference type="PANTHER" id="PTHR13696:SF99">
    <property type="entry name" value="COBYRINIC ACID AC-DIAMIDE SYNTHASE"/>
    <property type="match status" value="1"/>
</dbReference>
<dbReference type="SUPFAM" id="SSF52540">
    <property type="entry name" value="P-loop containing nucleoside triphosphate hydrolases"/>
    <property type="match status" value="1"/>
</dbReference>
<dbReference type="AlphaFoldDB" id="A0A0F9NS79"/>
<feature type="domain" description="AAA" evidence="1">
    <location>
        <begin position="3"/>
        <end position="174"/>
    </location>
</feature>